<evidence type="ECO:0000313" key="1">
    <source>
        <dbReference type="EMBL" id="EIY46500.1"/>
    </source>
</evidence>
<dbReference type="Proteomes" id="UP000003089">
    <property type="component" value="Unassembled WGS sequence"/>
</dbReference>
<gene>
    <name evidence="1" type="ORF">HMPREF1068_03268</name>
</gene>
<dbReference type="AlphaFoldDB" id="I8X6L3"/>
<organism evidence="1 2">
    <name type="scientific">Bacteroides nordii CL02T12C05</name>
    <dbReference type="NCBI Taxonomy" id="997884"/>
    <lineage>
        <taxon>Bacteria</taxon>
        <taxon>Pseudomonadati</taxon>
        <taxon>Bacteroidota</taxon>
        <taxon>Bacteroidia</taxon>
        <taxon>Bacteroidales</taxon>
        <taxon>Bacteroidaceae</taxon>
        <taxon>Bacteroides</taxon>
    </lineage>
</organism>
<reference evidence="1 2" key="1">
    <citation type="submission" date="2012-02" db="EMBL/GenBank/DDBJ databases">
        <title>The Genome Sequence of Bacteroides nordii CL02T12C05.</title>
        <authorList>
            <consortium name="The Broad Institute Genome Sequencing Platform"/>
            <person name="Earl A."/>
            <person name="Ward D."/>
            <person name="Feldgarden M."/>
            <person name="Gevers D."/>
            <person name="Zitomersky N.L."/>
            <person name="Coyne M.J."/>
            <person name="Comstock L.E."/>
            <person name="Young S.K."/>
            <person name="Zeng Q."/>
            <person name="Gargeya S."/>
            <person name="Fitzgerald M."/>
            <person name="Haas B."/>
            <person name="Abouelleil A."/>
            <person name="Alvarado L."/>
            <person name="Arachchi H.M."/>
            <person name="Berlin A."/>
            <person name="Chapman S.B."/>
            <person name="Gearin G."/>
            <person name="Goldberg J."/>
            <person name="Griggs A."/>
            <person name="Gujja S."/>
            <person name="Hansen M."/>
            <person name="Heiman D."/>
            <person name="Howarth C."/>
            <person name="Larimer J."/>
            <person name="Lui A."/>
            <person name="MacDonald P.J.P."/>
            <person name="McCowen C."/>
            <person name="Montmayeur A."/>
            <person name="Murphy C."/>
            <person name="Neiman D."/>
            <person name="Pearson M."/>
            <person name="Priest M."/>
            <person name="Roberts A."/>
            <person name="Saif S."/>
            <person name="Shea T."/>
            <person name="Sisk P."/>
            <person name="Stolte C."/>
            <person name="Sykes S."/>
            <person name="Wortman J."/>
            <person name="Nusbaum C."/>
            <person name="Birren B."/>
        </authorList>
    </citation>
    <scope>NUCLEOTIDE SEQUENCE [LARGE SCALE GENOMIC DNA]</scope>
    <source>
        <strain evidence="1 2">CL02T12C05</strain>
    </source>
</reference>
<name>I8X6L3_9BACE</name>
<proteinExistence type="predicted"/>
<dbReference type="PATRIC" id="fig|997884.3.peg.3350"/>
<dbReference type="HOGENOM" id="CLU_2767297_0_0_10"/>
<dbReference type="RefSeq" id="WP_007486473.1">
    <property type="nucleotide sequence ID" value="NZ_JH724315.1"/>
</dbReference>
<accession>I8X6L3</accession>
<dbReference type="GeneID" id="69502981"/>
<comment type="caution">
    <text evidence="1">The sequence shown here is derived from an EMBL/GenBank/DDBJ whole genome shotgun (WGS) entry which is preliminary data.</text>
</comment>
<protein>
    <submittedName>
        <fullName evidence="1">Uncharacterized protein</fullName>
    </submittedName>
</protein>
<sequence>MKKVNKISWRAKTFCEWYGYDVNKVRNCMKLPEFELLKCETTQEIKAAGVTKDTPYMINNPLHYEISKE</sequence>
<dbReference type="EMBL" id="AGXS01000023">
    <property type="protein sequence ID" value="EIY46500.1"/>
    <property type="molecule type" value="Genomic_DNA"/>
</dbReference>
<evidence type="ECO:0000313" key="2">
    <source>
        <dbReference type="Proteomes" id="UP000003089"/>
    </source>
</evidence>
<dbReference type="STRING" id="997884.HMPREF1068_03268"/>
<keyword evidence="2" id="KW-1185">Reference proteome</keyword>